<evidence type="ECO:0000256" key="1">
    <source>
        <dbReference type="SAM" id="MobiDB-lite"/>
    </source>
</evidence>
<feature type="region of interest" description="Disordered" evidence="1">
    <location>
        <begin position="48"/>
        <end position="81"/>
    </location>
</feature>
<accession>A0A5D3DVP1</accession>
<reference evidence="2 3" key="1">
    <citation type="submission" date="2019-08" db="EMBL/GenBank/DDBJ databases">
        <title>Draft genome sequences of two oriental melons (Cucumis melo L. var makuwa).</title>
        <authorList>
            <person name="Kwon S.-Y."/>
        </authorList>
    </citation>
    <scope>NUCLEOTIDE SEQUENCE [LARGE SCALE GENOMIC DNA]</scope>
    <source>
        <strain evidence="3">cv. Chang Bougi</strain>
        <tissue evidence="2">Leaf</tissue>
    </source>
</reference>
<dbReference type="EMBL" id="SSTD01002571">
    <property type="protein sequence ID" value="TYK27743.1"/>
    <property type="molecule type" value="Genomic_DNA"/>
</dbReference>
<gene>
    <name evidence="2" type="ORF">E5676_scaffold225G00950</name>
</gene>
<organism evidence="2 3">
    <name type="scientific">Cucumis melo var. makuwa</name>
    <name type="common">Oriental melon</name>
    <dbReference type="NCBI Taxonomy" id="1194695"/>
    <lineage>
        <taxon>Eukaryota</taxon>
        <taxon>Viridiplantae</taxon>
        <taxon>Streptophyta</taxon>
        <taxon>Embryophyta</taxon>
        <taxon>Tracheophyta</taxon>
        <taxon>Spermatophyta</taxon>
        <taxon>Magnoliopsida</taxon>
        <taxon>eudicotyledons</taxon>
        <taxon>Gunneridae</taxon>
        <taxon>Pentapetalae</taxon>
        <taxon>rosids</taxon>
        <taxon>fabids</taxon>
        <taxon>Cucurbitales</taxon>
        <taxon>Cucurbitaceae</taxon>
        <taxon>Benincaseae</taxon>
        <taxon>Cucumis</taxon>
    </lineage>
</organism>
<sequence length="112" mass="12454">MWMNTSQMKAEQAMTNDSDELRSMSSFQSGFDEMDAMFLEFVEELDNPAEGSLSVGDNSGESNANENESPNSLKSPTHKVATYPPRFGLTALFNHRSEGKCRVKSNLVPKEI</sequence>
<proteinExistence type="predicted"/>
<dbReference type="AlphaFoldDB" id="A0A5D3DVP1"/>
<evidence type="ECO:0000313" key="2">
    <source>
        <dbReference type="EMBL" id="TYK27743.1"/>
    </source>
</evidence>
<feature type="compositionally biased region" description="Low complexity" evidence="1">
    <location>
        <begin position="58"/>
        <end position="72"/>
    </location>
</feature>
<name>A0A5D3DVP1_CUCMM</name>
<feature type="region of interest" description="Disordered" evidence="1">
    <location>
        <begin position="1"/>
        <end position="21"/>
    </location>
</feature>
<protein>
    <submittedName>
        <fullName evidence="2">Cytochrome P450 CYP82D47-like</fullName>
    </submittedName>
</protein>
<comment type="caution">
    <text evidence="2">The sequence shown here is derived from an EMBL/GenBank/DDBJ whole genome shotgun (WGS) entry which is preliminary data.</text>
</comment>
<dbReference type="Proteomes" id="UP000321947">
    <property type="component" value="Unassembled WGS sequence"/>
</dbReference>
<evidence type="ECO:0000313" key="3">
    <source>
        <dbReference type="Proteomes" id="UP000321947"/>
    </source>
</evidence>
<feature type="compositionally biased region" description="Polar residues" evidence="1">
    <location>
        <begin position="1"/>
        <end position="16"/>
    </location>
</feature>